<dbReference type="PANTHER" id="PTHR21043">
    <property type="entry name" value="IOJAP SUPERFAMILY ORTHOLOG"/>
    <property type="match status" value="1"/>
</dbReference>
<evidence type="ECO:0000313" key="5">
    <source>
        <dbReference type="Proteomes" id="UP001250932"/>
    </source>
</evidence>
<accession>A0ABU3KAQ0</accession>
<comment type="caution">
    <text evidence="4">The sequence shown here is derived from an EMBL/GenBank/DDBJ whole genome shotgun (WGS) entry which is preliminary data.</text>
</comment>
<feature type="region of interest" description="Disordered" evidence="3">
    <location>
        <begin position="106"/>
        <end position="130"/>
    </location>
</feature>
<comment type="subunit">
    <text evidence="2">Interacts with ribosomal protein uL14 (rplN).</text>
</comment>
<dbReference type="InterPro" id="IPR004394">
    <property type="entry name" value="Iojap/RsfS/C7orf30"/>
</dbReference>
<evidence type="ECO:0000313" key="4">
    <source>
        <dbReference type="EMBL" id="MDT7043486.1"/>
    </source>
</evidence>
<dbReference type="EMBL" id="JAQOUE010000001">
    <property type="protein sequence ID" value="MDT7043486.1"/>
    <property type="molecule type" value="Genomic_DNA"/>
</dbReference>
<dbReference type="InterPro" id="IPR043519">
    <property type="entry name" value="NT_sf"/>
</dbReference>
<keyword evidence="2" id="KW-0963">Cytoplasm</keyword>
<dbReference type="SUPFAM" id="SSF81301">
    <property type="entry name" value="Nucleotidyltransferase"/>
    <property type="match status" value="1"/>
</dbReference>
<evidence type="ECO:0000256" key="3">
    <source>
        <dbReference type="SAM" id="MobiDB-lite"/>
    </source>
</evidence>
<dbReference type="HAMAP" id="MF_01477">
    <property type="entry name" value="Iojap_RsfS"/>
    <property type="match status" value="1"/>
</dbReference>
<comment type="subcellular location">
    <subcellularLocation>
        <location evidence="2">Cytoplasm</location>
    </subcellularLocation>
</comment>
<comment type="similarity">
    <text evidence="1 2">Belongs to the Iojap/RsfS family.</text>
</comment>
<name>A0ABU3KAQ0_9BACT</name>
<keyword evidence="2" id="KW-0678">Repressor</keyword>
<reference evidence="4 5" key="1">
    <citation type="journal article" date="2023" name="ISME J.">
        <title>Cultivation and genomic characterization of novel and ubiquitous marine nitrite-oxidizing bacteria from the Nitrospirales.</title>
        <authorList>
            <person name="Mueller A.J."/>
            <person name="Daebeler A."/>
            <person name="Herbold C.W."/>
            <person name="Kirkegaard R.H."/>
            <person name="Daims H."/>
        </authorList>
    </citation>
    <scope>NUCLEOTIDE SEQUENCE [LARGE SCALE GENOMIC DNA]</scope>
    <source>
        <strain evidence="4 5">EB</strain>
    </source>
</reference>
<dbReference type="Pfam" id="PF02410">
    <property type="entry name" value="RsfS"/>
    <property type="match status" value="1"/>
</dbReference>
<sequence length="130" mass="14353">MGRVALEKKASDVVILEVGHLTSVADYFIFCSGNSARQTNAIADAIQDELKKVFKVLPTVEGTSSGTWILLDYGDIIVHIFHEDIRAFYGIENMWRDAKEIPQSEYDSIPSKPLVSTRKPNSAALVPQAS</sequence>
<keyword evidence="2" id="KW-0810">Translation regulation</keyword>
<dbReference type="Proteomes" id="UP001250932">
    <property type="component" value="Unassembled WGS sequence"/>
</dbReference>
<gene>
    <name evidence="2 4" type="primary">rsfS</name>
    <name evidence="4" type="ORF">PPG34_14100</name>
</gene>
<dbReference type="RefSeq" id="WP_313834053.1">
    <property type="nucleotide sequence ID" value="NZ_JAQOUE010000001.1"/>
</dbReference>
<dbReference type="Gene3D" id="3.30.460.10">
    <property type="entry name" value="Beta Polymerase, domain 2"/>
    <property type="match status" value="1"/>
</dbReference>
<dbReference type="PANTHER" id="PTHR21043:SF0">
    <property type="entry name" value="MITOCHONDRIAL ASSEMBLY OF RIBOSOMAL LARGE SUBUNIT PROTEIN 1"/>
    <property type="match status" value="1"/>
</dbReference>
<evidence type="ECO:0000256" key="1">
    <source>
        <dbReference type="ARBA" id="ARBA00010574"/>
    </source>
</evidence>
<keyword evidence="5" id="KW-1185">Reference proteome</keyword>
<protein>
    <recommendedName>
        <fullName evidence="2">Ribosomal silencing factor RsfS</fullName>
    </recommendedName>
</protein>
<proteinExistence type="inferred from homology"/>
<evidence type="ECO:0000256" key="2">
    <source>
        <dbReference type="HAMAP-Rule" id="MF_01477"/>
    </source>
</evidence>
<dbReference type="NCBIfam" id="TIGR00090">
    <property type="entry name" value="rsfS_iojap_ybeB"/>
    <property type="match status" value="1"/>
</dbReference>
<organism evidence="4 5">
    <name type="scientific">Candidatus Nitronereus thalassa</name>
    <dbReference type="NCBI Taxonomy" id="3020898"/>
    <lineage>
        <taxon>Bacteria</taxon>
        <taxon>Pseudomonadati</taxon>
        <taxon>Nitrospirota</taxon>
        <taxon>Nitrospiria</taxon>
        <taxon>Nitrospirales</taxon>
        <taxon>Nitrospiraceae</taxon>
        <taxon>Candidatus Nitronereus</taxon>
    </lineage>
</organism>
<comment type="function">
    <text evidence="2">Functions as a ribosomal silencing factor. Interacts with ribosomal protein uL14 (rplN), blocking formation of intersubunit bridge B8. Prevents association of the 30S and 50S ribosomal subunits and the formation of functional ribosomes, thus repressing translation.</text>
</comment>